<evidence type="ECO:0000313" key="1">
    <source>
        <dbReference type="EMBL" id="BCO98316.1"/>
    </source>
</evidence>
<proteinExistence type="predicted"/>
<dbReference type="AlphaFoldDB" id="A0A7R7MTB0"/>
<reference evidence="1 2" key="1">
    <citation type="submission" date="2020-12" db="EMBL/GenBank/DDBJ databases">
        <title>Genome sequence of clinical Mycobacterium intracellulare strains.</title>
        <authorList>
            <person name="Tateishi Y."/>
            <person name="Matsumoto S."/>
            <person name="Fukushima Y."/>
            <person name="Nakajima C."/>
            <person name="Suzuki Y."/>
        </authorList>
    </citation>
    <scope>NUCLEOTIDE SEQUENCE [LARGE SCALE GENOMIC DNA]</scope>
    <source>
        <strain evidence="1 2">M018</strain>
    </source>
</reference>
<sequence length="79" mass="8704">MYEAQKVLQLHNQGYCTGYISIRLGVPSDYVRAVVAKAAAHQAIADLKPEAVKRARRAKAQDKQARALRLLEEAKADLG</sequence>
<organism evidence="1 2">
    <name type="scientific">Mycobacterium intracellulare</name>
    <dbReference type="NCBI Taxonomy" id="1767"/>
    <lineage>
        <taxon>Bacteria</taxon>
        <taxon>Bacillati</taxon>
        <taxon>Actinomycetota</taxon>
        <taxon>Actinomycetes</taxon>
        <taxon>Mycobacteriales</taxon>
        <taxon>Mycobacteriaceae</taxon>
        <taxon>Mycobacterium</taxon>
        <taxon>Mycobacterium avium complex (MAC)</taxon>
    </lineage>
</organism>
<protein>
    <submittedName>
        <fullName evidence="1">Uncharacterized protein</fullName>
    </submittedName>
</protein>
<gene>
    <name evidence="1" type="ORF">MINTM018_10860</name>
</gene>
<accession>A0A7R7MTB0</accession>
<dbReference type="EMBL" id="AP024255">
    <property type="protein sequence ID" value="BCO98316.1"/>
    <property type="molecule type" value="Genomic_DNA"/>
</dbReference>
<name>A0A7R7MTB0_MYCIT</name>
<evidence type="ECO:0000313" key="2">
    <source>
        <dbReference type="Proteomes" id="UP000595205"/>
    </source>
</evidence>
<dbReference type="Proteomes" id="UP000595205">
    <property type="component" value="Chromosome"/>
</dbReference>